<evidence type="ECO:0000256" key="1">
    <source>
        <dbReference type="SAM" id="Phobius"/>
    </source>
</evidence>
<reference evidence="2" key="1">
    <citation type="journal article" date="2020" name="Nature">
        <title>Giant virus diversity and host interactions through global metagenomics.</title>
        <authorList>
            <person name="Schulz F."/>
            <person name="Roux S."/>
            <person name="Paez-Espino D."/>
            <person name="Jungbluth S."/>
            <person name="Walsh D.A."/>
            <person name="Denef V.J."/>
            <person name="McMahon K.D."/>
            <person name="Konstantinidis K.T."/>
            <person name="Eloe-Fadrosh E.A."/>
            <person name="Kyrpides N.C."/>
            <person name="Woyke T."/>
        </authorList>
    </citation>
    <scope>NUCLEOTIDE SEQUENCE</scope>
    <source>
        <strain evidence="2">GVMAG-S-3300013014-104</strain>
    </source>
</reference>
<sequence>MSNMFQEVLTNAKAVEEKYIGPDYPYYKYIKTPSEMGMTDKGSLSSLGKDIDGLKSYVELLVSGSGNASATGQPLGNKFFLNTNSKCSDKTTGQDVDRYIYINNVPAGNIPIISSGIGVNFSEFKGLIPGTISNLNAFNPMEMFQAFLSGSKPECQEIKMETIDIYNNKSTESHFVTTIDIQNMDPCIFQDKTNPITNNQCRETFSNLSNIKTFKIPDDSTSQLYFASLGFLGIYILYKIMLKNDMIPK</sequence>
<proteinExistence type="predicted"/>
<dbReference type="AlphaFoldDB" id="A0A6C0KT23"/>
<name>A0A6C0KT23_9ZZZZ</name>
<dbReference type="EMBL" id="MN740951">
    <property type="protein sequence ID" value="QHU19478.1"/>
    <property type="molecule type" value="Genomic_DNA"/>
</dbReference>
<keyword evidence="1" id="KW-1133">Transmembrane helix</keyword>
<feature type="transmembrane region" description="Helical" evidence="1">
    <location>
        <begin position="224"/>
        <end position="242"/>
    </location>
</feature>
<protein>
    <submittedName>
        <fullName evidence="2">Uncharacterized protein</fullName>
    </submittedName>
</protein>
<organism evidence="2">
    <name type="scientific">viral metagenome</name>
    <dbReference type="NCBI Taxonomy" id="1070528"/>
    <lineage>
        <taxon>unclassified sequences</taxon>
        <taxon>metagenomes</taxon>
        <taxon>organismal metagenomes</taxon>
    </lineage>
</organism>
<accession>A0A6C0KT23</accession>
<keyword evidence="1" id="KW-0812">Transmembrane</keyword>
<keyword evidence="1" id="KW-0472">Membrane</keyword>
<evidence type="ECO:0000313" key="2">
    <source>
        <dbReference type="EMBL" id="QHU19478.1"/>
    </source>
</evidence>